<dbReference type="GO" id="GO:0016301">
    <property type="term" value="F:kinase activity"/>
    <property type="evidence" value="ECO:0007669"/>
    <property type="project" value="UniProtKB-KW"/>
</dbReference>
<dbReference type="InterPro" id="IPR017438">
    <property type="entry name" value="ATP-NAD_kinase_N"/>
</dbReference>
<keyword evidence="6 13" id="KW-0418">Kinase</keyword>
<dbReference type="Proteomes" id="UP001629156">
    <property type="component" value="Unassembled WGS sequence"/>
</dbReference>
<dbReference type="InterPro" id="IPR050187">
    <property type="entry name" value="Lipid_Phosphate_FormReg"/>
</dbReference>
<keyword evidence="7" id="KW-0067">ATP-binding</keyword>
<evidence type="ECO:0000313" key="14">
    <source>
        <dbReference type="Proteomes" id="UP001629156"/>
    </source>
</evidence>
<dbReference type="InterPro" id="IPR001206">
    <property type="entry name" value="Diacylglycerol_kinase_cat_dom"/>
</dbReference>
<reference evidence="13 14" key="1">
    <citation type="submission" date="2024-06" db="EMBL/GenBank/DDBJ databases">
        <authorList>
            <person name="Kaempfer P."/>
            <person name="Viver T."/>
        </authorList>
    </citation>
    <scope>NUCLEOTIDE SEQUENCE [LARGE SCALE GENOMIC DNA]</scope>
    <source>
        <strain evidence="13 14">ST-119</strain>
    </source>
</reference>
<dbReference type="PROSITE" id="PS50146">
    <property type="entry name" value="DAGK"/>
    <property type="match status" value="1"/>
</dbReference>
<dbReference type="PANTHER" id="PTHR12358">
    <property type="entry name" value="SPHINGOSINE KINASE"/>
    <property type="match status" value="1"/>
</dbReference>
<comment type="caution">
    <text evidence="13">The sequence shown here is derived from an EMBL/GenBank/DDBJ whole genome shotgun (WGS) entry which is preliminary data.</text>
</comment>
<evidence type="ECO:0000256" key="4">
    <source>
        <dbReference type="ARBA" id="ARBA00022723"/>
    </source>
</evidence>
<proteinExistence type="predicted"/>
<feature type="domain" description="DAGKc" evidence="12">
    <location>
        <begin position="1"/>
        <end position="128"/>
    </location>
</feature>
<keyword evidence="5" id="KW-0547">Nucleotide-binding</keyword>
<evidence type="ECO:0000256" key="10">
    <source>
        <dbReference type="ARBA" id="ARBA00023209"/>
    </source>
</evidence>
<dbReference type="InterPro" id="IPR005218">
    <property type="entry name" value="Diacylglycerol/lipid_kinase"/>
</dbReference>
<evidence type="ECO:0000256" key="11">
    <source>
        <dbReference type="ARBA" id="ARBA00023264"/>
    </source>
</evidence>
<evidence type="ECO:0000256" key="6">
    <source>
        <dbReference type="ARBA" id="ARBA00022777"/>
    </source>
</evidence>
<gene>
    <name evidence="13" type="ORF">ABS766_09630</name>
</gene>
<dbReference type="SMART" id="SM00046">
    <property type="entry name" value="DAGKc"/>
    <property type="match status" value="1"/>
</dbReference>
<dbReference type="NCBIfam" id="TIGR00147">
    <property type="entry name" value="YegS/Rv2252/BmrU family lipid kinase"/>
    <property type="match status" value="1"/>
</dbReference>
<dbReference type="Pfam" id="PF00781">
    <property type="entry name" value="DAGK_cat"/>
    <property type="match status" value="1"/>
</dbReference>
<keyword evidence="2" id="KW-0444">Lipid biosynthesis</keyword>
<protein>
    <submittedName>
        <fullName evidence="13">Diacylglycerol kinase family protein</fullName>
    </submittedName>
</protein>
<evidence type="ECO:0000256" key="3">
    <source>
        <dbReference type="ARBA" id="ARBA00022679"/>
    </source>
</evidence>
<keyword evidence="4" id="KW-0479">Metal-binding</keyword>
<evidence type="ECO:0000256" key="1">
    <source>
        <dbReference type="ARBA" id="ARBA00001946"/>
    </source>
</evidence>
<evidence type="ECO:0000256" key="8">
    <source>
        <dbReference type="ARBA" id="ARBA00022842"/>
    </source>
</evidence>
<evidence type="ECO:0000313" key="13">
    <source>
        <dbReference type="EMBL" id="MFL9844680.1"/>
    </source>
</evidence>
<comment type="cofactor">
    <cofactor evidence="1">
        <name>Mg(2+)</name>
        <dbReference type="ChEBI" id="CHEBI:18420"/>
    </cofactor>
</comment>
<dbReference type="Pfam" id="PF19279">
    <property type="entry name" value="YegS_C"/>
    <property type="match status" value="1"/>
</dbReference>
<evidence type="ECO:0000256" key="7">
    <source>
        <dbReference type="ARBA" id="ARBA00022840"/>
    </source>
</evidence>
<evidence type="ECO:0000256" key="2">
    <source>
        <dbReference type="ARBA" id="ARBA00022516"/>
    </source>
</evidence>
<name>A0ABW8YZT5_9FLAO</name>
<dbReference type="SUPFAM" id="SSF111331">
    <property type="entry name" value="NAD kinase/diacylglycerol kinase-like"/>
    <property type="match status" value="1"/>
</dbReference>
<dbReference type="PANTHER" id="PTHR12358:SF106">
    <property type="entry name" value="LIPID KINASE YEGS"/>
    <property type="match status" value="1"/>
</dbReference>
<evidence type="ECO:0000259" key="12">
    <source>
        <dbReference type="PROSITE" id="PS50146"/>
    </source>
</evidence>
<keyword evidence="8" id="KW-0460">Magnesium</keyword>
<organism evidence="13 14">
    <name type="scientific">Flavobacterium rhizosphaerae</name>
    <dbReference type="NCBI Taxonomy" id="3163298"/>
    <lineage>
        <taxon>Bacteria</taxon>
        <taxon>Pseudomonadati</taxon>
        <taxon>Bacteroidota</taxon>
        <taxon>Flavobacteriia</taxon>
        <taxon>Flavobacteriales</taxon>
        <taxon>Flavobacteriaceae</taxon>
        <taxon>Flavobacterium</taxon>
    </lineage>
</organism>
<keyword evidence="11" id="KW-1208">Phospholipid metabolism</keyword>
<keyword evidence="9" id="KW-0443">Lipid metabolism</keyword>
<keyword evidence="10" id="KW-0594">Phospholipid biosynthesis</keyword>
<dbReference type="Gene3D" id="2.60.200.40">
    <property type="match status" value="1"/>
</dbReference>
<keyword evidence="3" id="KW-0808">Transferase</keyword>
<evidence type="ECO:0000256" key="9">
    <source>
        <dbReference type="ARBA" id="ARBA00023098"/>
    </source>
</evidence>
<evidence type="ECO:0000256" key="5">
    <source>
        <dbReference type="ARBA" id="ARBA00022741"/>
    </source>
</evidence>
<sequence length="291" mass="31638">MVYVHFIINPVSGKAKHTITQACLEAFFPKDYKIVTQYTNSKGHASQLAKSAVAQGADYIVACGGDGTINEVASELVGTKVALGIVPVGSGNGLAGNLAIKKSIAEALETIAAGNTMCIDIGQINDKYFFSNCGVGLDAAIIKNYEQNGRRTLISYIKASLAAAFSYNYPKAIITYRQIKFEVKPLMLFVSNSNEMGYNMSLTPKASLQDGLLDFVIVPRLNVLYKSYMGLLVLLQKFQKFSPAKHMLVGGLKIEFPDKNTTDVQIDGEYHLFNTNSFAITIQPGKLKVIV</sequence>
<dbReference type="RefSeq" id="WP_408084933.1">
    <property type="nucleotide sequence ID" value="NZ_JBELPZ010000008.1"/>
</dbReference>
<dbReference type="InterPro" id="IPR045540">
    <property type="entry name" value="YegS/DAGK_C"/>
</dbReference>
<keyword evidence="14" id="KW-1185">Reference proteome</keyword>
<dbReference type="EMBL" id="JBELPZ010000008">
    <property type="protein sequence ID" value="MFL9844680.1"/>
    <property type="molecule type" value="Genomic_DNA"/>
</dbReference>
<accession>A0ABW8YZT5</accession>
<dbReference type="InterPro" id="IPR016064">
    <property type="entry name" value="NAD/diacylglycerol_kinase_sf"/>
</dbReference>
<dbReference type="Gene3D" id="3.40.50.10330">
    <property type="entry name" value="Probable inorganic polyphosphate/atp-NAD kinase, domain 1"/>
    <property type="match status" value="1"/>
</dbReference>